<comment type="caution">
    <text evidence="1">The sequence shown here is derived from an EMBL/GenBank/DDBJ whole genome shotgun (WGS) entry which is preliminary data.</text>
</comment>
<dbReference type="EMBL" id="MLJW01004579">
    <property type="protein sequence ID" value="OIQ69704.1"/>
    <property type="molecule type" value="Genomic_DNA"/>
</dbReference>
<evidence type="ECO:0000313" key="1">
    <source>
        <dbReference type="EMBL" id="OIQ69704.1"/>
    </source>
</evidence>
<organism evidence="1">
    <name type="scientific">mine drainage metagenome</name>
    <dbReference type="NCBI Taxonomy" id="410659"/>
    <lineage>
        <taxon>unclassified sequences</taxon>
        <taxon>metagenomes</taxon>
        <taxon>ecological metagenomes</taxon>
    </lineage>
</organism>
<protein>
    <submittedName>
        <fullName evidence="1">Uncharacterized protein</fullName>
    </submittedName>
</protein>
<reference evidence="1" key="1">
    <citation type="submission" date="2016-10" db="EMBL/GenBank/DDBJ databases">
        <title>Sequence of Gallionella enrichment culture.</title>
        <authorList>
            <person name="Poehlein A."/>
            <person name="Muehling M."/>
            <person name="Daniel R."/>
        </authorList>
    </citation>
    <scope>NUCLEOTIDE SEQUENCE</scope>
</reference>
<gene>
    <name evidence="1" type="ORF">GALL_486910</name>
</gene>
<name>A0A1J5PFZ1_9ZZZZ</name>
<proteinExistence type="predicted"/>
<accession>A0A1J5PFZ1</accession>
<dbReference type="AntiFam" id="ANF00159">
    <property type="entry name" value="Shadow ORF (opposite uvrA)"/>
</dbReference>
<sequence length="200" mass="21696">MGTVKGARHRFVQCVVDQCRFARTRDTGDAGEQAHRKDSIDKSQIVATGTYDLECLVLALRCLVPGLACCTPKGCRTWGKARGFVFTGHRRARAGQPGGALAGYFYLQGLCQILAGQRCRVGFDLLECALRHDAPTVHPRARPQIDDVVGGTHHVFVMFNHQHAVANVPQMLEGVNQAVVVALVQANAGFVEHVHDTGQA</sequence>
<dbReference type="AlphaFoldDB" id="A0A1J5PFZ1"/>